<protein>
    <submittedName>
        <fullName evidence="11">DNA polymerase III subunit beta</fullName>
    </submittedName>
</protein>
<evidence type="ECO:0000256" key="7">
    <source>
        <dbReference type="ARBA" id="ARBA00022840"/>
    </source>
</evidence>
<dbReference type="GO" id="GO:0005524">
    <property type="term" value="F:ATP binding"/>
    <property type="evidence" value="ECO:0007669"/>
    <property type="project" value="UniProtKB-KW"/>
</dbReference>
<comment type="similarity">
    <text evidence="9">Belongs to the MntA antitoxin family.</text>
</comment>
<dbReference type="RefSeq" id="WP_069693331.1">
    <property type="nucleotide sequence ID" value="NZ_CP017147.1"/>
</dbReference>
<evidence type="ECO:0000313" key="11">
    <source>
        <dbReference type="EMBL" id="AOO84140.1"/>
    </source>
</evidence>
<evidence type="ECO:0000256" key="1">
    <source>
        <dbReference type="ARBA" id="ARBA00001946"/>
    </source>
</evidence>
<keyword evidence="7" id="KW-0067">ATP-binding</keyword>
<dbReference type="PANTHER" id="PTHR33571">
    <property type="entry name" value="SSL8005 PROTEIN"/>
    <property type="match status" value="1"/>
</dbReference>
<dbReference type="STRING" id="1526658.BHK69_03130"/>
<evidence type="ECO:0000313" key="12">
    <source>
        <dbReference type="Proteomes" id="UP000094969"/>
    </source>
</evidence>
<proteinExistence type="inferred from homology"/>
<dbReference type="Gene3D" id="3.30.460.10">
    <property type="entry name" value="Beta Polymerase, domain 2"/>
    <property type="match status" value="1"/>
</dbReference>
<dbReference type="Proteomes" id="UP000094969">
    <property type="component" value="Chromosome"/>
</dbReference>
<reference evidence="11 12" key="1">
    <citation type="journal article" date="2015" name="Antonie Van Leeuwenhoek">
        <title>Bosea vaviloviae sp. nov., a new species of slow-growing rhizobia isolated from nodules of the relict species Vavilovia formosa (Stev.) Fed.</title>
        <authorList>
            <person name="Safronova V.I."/>
            <person name="Kuznetsova I.G."/>
            <person name="Sazanova A.L."/>
            <person name="Kimeklis A.K."/>
            <person name="Belimov A.A."/>
            <person name="Andronov E.E."/>
            <person name="Pinaev A.G."/>
            <person name="Chizhevskaya E.P."/>
            <person name="Pukhaev A.R."/>
            <person name="Popov K.P."/>
            <person name="Willems A."/>
            <person name="Tikhonovich I.A."/>
        </authorList>
    </citation>
    <scope>NUCLEOTIDE SEQUENCE [LARGE SCALE GENOMIC DNA]</scope>
    <source>
        <strain evidence="11 12">Vaf18</strain>
    </source>
</reference>
<keyword evidence="2" id="KW-1277">Toxin-antitoxin system</keyword>
<evidence type="ECO:0000256" key="2">
    <source>
        <dbReference type="ARBA" id="ARBA00022649"/>
    </source>
</evidence>
<dbReference type="AlphaFoldDB" id="A0A1D7U9S5"/>
<dbReference type="KEGG" id="bvv:BHK69_03130"/>
<gene>
    <name evidence="11" type="ORF">BHK69_03130</name>
</gene>
<organism evidence="11 12">
    <name type="scientific">Bosea vaviloviae</name>
    <dbReference type="NCBI Taxonomy" id="1526658"/>
    <lineage>
        <taxon>Bacteria</taxon>
        <taxon>Pseudomonadati</taxon>
        <taxon>Pseudomonadota</taxon>
        <taxon>Alphaproteobacteria</taxon>
        <taxon>Hyphomicrobiales</taxon>
        <taxon>Boseaceae</taxon>
        <taxon>Bosea</taxon>
    </lineage>
</organism>
<dbReference type="Pfam" id="PF01909">
    <property type="entry name" value="NTP_transf_2"/>
    <property type="match status" value="1"/>
</dbReference>
<evidence type="ECO:0000256" key="6">
    <source>
        <dbReference type="ARBA" id="ARBA00022741"/>
    </source>
</evidence>
<keyword evidence="6" id="KW-0547">Nucleotide-binding</keyword>
<dbReference type="EMBL" id="CP017147">
    <property type="protein sequence ID" value="AOO84140.1"/>
    <property type="molecule type" value="Genomic_DNA"/>
</dbReference>
<keyword evidence="12" id="KW-1185">Reference proteome</keyword>
<sequence length="98" mass="11124">MNRDQATAELVCRAKILRDRGAQAAFVYGSTARNEARDDSDIDIFIDIEPGRKFSLLDLVGMQRYLTEELGVAVDLTTRSSLHPKLRVQIEREAIRVF</sequence>
<dbReference type="PANTHER" id="PTHR33571:SF12">
    <property type="entry name" value="BSL3053 PROTEIN"/>
    <property type="match status" value="1"/>
</dbReference>
<comment type="cofactor">
    <cofactor evidence="1">
        <name>Mg(2+)</name>
        <dbReference type="ChEBI" id="CHEBI:18420"/>
    </cofactor>
</comment>
<feature type="domain" description="Polymerase nucleotidyl transferase" evidence="10">
    <location>
        <begin position="15"/>
        <end position="96"/>
    </location>
</feature>
<keyword evidence="3" id="KW-0808">Transferase</keyword>
<dbReference type="InterPro" id="IPR052038">
    <property type="entry name" value="Type-VII_TA_antitoxin"/>
</dbReference>
<dbReference type="GO" id="GO:0046872">
    <property type="term" value="F:metal ion binding"/>
    <property type="evidence" value="ECO:0007669"/>
    <property type="project" value="UniProtKB-KW"/>
</dbReference>
<keyword evidence="8" id="KW-0460">Magnesium</keyword>
<evidence type="ECO:0000256" key="8">
    <source>
        <dbReference type="ARBA" id="ARBA00022842"/>
    </source>
</evidence>
<evidence type="ECO:0000256" key="3">
    <source>
        <dbReference type="ARBA" id="ARBA00022679"/>
    </source>
</evidence>
<dbReference type="InterPro" id="IPR002934">
    <property type="entry name" value="Polymerase_NTP_transf_dom"/>
</dbReference>
<dbReference type="GO" id="GO:0016779">
    <property type="term" value="F:nucleotidyltransferase activity"/>
    <property type="evidence" value="ECO:0007669"/>
    <property type="project" value="UniProtKB-KW"/>
</dbReference>
<dbReference type="OrthoDB" id="559450at2"/>
<dbReference type="SUPFAM" id="SSF81301">
    <property type="entry name" value="Nucleotidyltransferase"/>
    <property type="match status" value="1"/>
</dbReference>
<evidence type="ECO:0000259" key="10">
    <source>
        <dbReference type="Pfam" id="PF01909"/>
    </source>
</evidence>
<name>A0A1D7U9S5_9HYPH</name>
<dbReference type="InterPro" id="IPR043519">
    <property type="entry name" value="NT_sf"/>
</dbReference>
<keyword evidence="5" id="KW-0479">Metal-binding</keyword>
<evidence type="ECO:0000256" key="4">
    <source>
        <dbReference type="ARBA" id="ARBA00022695"/>
    </source>
</evidence>
<keyword evidence="4" id="KW-0548">Nucleotidyltransferase</keyword>
<evidence type="ECO:0000256" key="5">
    <source>
        <dbReference type="ARBA" id="ARBA00022723"/>
    </source>
</evidence>
<evidence type="ECO:0000256" key="9">
    <source>
        <dbReference type="ARBA" id="ARBA00038276"/>
    </source>
</evidence>
<accession>A0A1D7U9S5</accession>